<name>A0ABZ0SLI3_9MICO</name>
<dbReference type="RefSeq" id="WP_320942071.1">
    <property type="nucleotide sequence ID" value="NZ_CP139368.1"/>
</dbReference>
<organism evidence="1 2">
    <name type="scientific">Microbacterium rhizosphaerae</name>
    <dbReference type="NCBI Taxonomy" id="1678237"/>
    <lineage>
        <taxon>Bacteria</taxon>
        <taxon>Bacillati</taxon>
        <taxon>Actinomycetota</taxon>
        <taxon>Actinomycetes</taxon>
        <taxon>Micrococcales</taxon>
        <taxon>Microbacteriaceae</taxon>
        <taxon>Microbacterium</taxon>
    </lineage>
</organism>
<evidence type="ECO:0000313" key="2">
    <source>
        <dbReference type="Proteomes" id="UP001323798"/>
    </source>
</evidence>
<gene>
    <name evidence="1" type="ORF">SM116_16575</name>
</gene>
<keyword evidence="2" id="KW-1185">Reference proteome</keyword>
<dbReference type="Proteomes" id="UP001323798">
    <property type="component" value="Chromosome"/>
</dbReference>
<accession>A0ABZ0SLI3</accession>
<sequence>MDPETVLHGSFGSSPVRTIYVFAGEDGVLHRPRLEVHTFVDRNDNSSSAGDVDSEAPILWMMNFNSAFPETTREPVPVLVSGTQLDAELLAREPEGWMVSVETPDAILVISGPGELPAPLAIEPLDMEALKRSEFRNSGISIV</sequence>
<dbReference type="EMBL" id="CP139368">
    <property type="protein sequence ID" value="WPR89355.1"/>
    <property type="molecule type" value="Genomic_DNA"/>
</dbReference>
<proteinExistence type="predicted"/>
<evidence type="ECO:0000313" key="1">
    <source>
        <dbReference type="EMBL" id="WPR89355.1"/>
    </source>
</evidence>
<protein>
    <submittedName>
        <fullName evidence="1">Uncharacterized protein</fullName>
    </submittedName>
</protein>
<reference evidence="1 2" key="1">
    <citation type="submission" date="2023-11" db="EMBL/GenBank/DDBJ databases">
        <title>Genome sequence of Microbacterium rhizosphaerae KACC 19337.</title>
        <authorList>
            <person name="Choi H."/>
            <person name="Kim S."/>
            <person name="Kim Y."/>
            <person name="Kwon S.-W."/>
            <person name="Heo J."/>
        </authorList>
    </citation>
    <scope>NUCLEOTIDE SEQUENCE [LARGE SCALE GENOMIC DNA]</scope>
    <source>
        <strain evidence="1 2">KACC 19337</strain>
    </source>
</reference>